<evidence type="ECO:0000313" key="5">
    <source>
        <dbReference type="Proteomes" id="UP001244295"/>
    </source>
</evidence>
<evidence type="ECO:0000256" key="1">
    <source>
        <dbReference type="ARBA" id="ARBA00022729"/>
    </source>
</evidence>
<dbReference type="PANTHER" id="PTHR35936:SF13">
    <property type="entry name" value="HISTIDINE-BINDING PERIPLASMIC PROTEIN"/>
    <property type="match status" value="1"/>
</dbReference>
<gene>
    <name evidence="4" type="ORF">J2W25_001399</name>
</gene>
<dbReference type="PANTHER" id="PTHR35936">
    <property type="entry name" value="MEMBRANE-BOUND LYTIC MUREIN TRANSGLYCOSYLASE F"/>
    <property type="match status" value="1"/>
</dbReference>
<dbReference type="Pfam" id="PF00497">
    <property type="entry name" value="SBP_bac_3"/>
    <property type="match status" value="1"/>
</dbReference>
<evidence type="ECO:0000259" key="3">
    <source>
        <dbReference type="SMART" id="SM00062"/>
    </source>
</evidence>
<accession>A0AAW8DSC2</accession>
<sequence length="262" mass="28609">MKKWLFAGLLAACSVAAMGREIKAGVQCTYPPFNYRDASGELKGFEIDIAREIGRRMNANVQFVCLGFDGLIPALLSRKIDIVASSLSITETRKKSIDFSVPYRASTARFVGRKNGGLLPMKPDNTPNAGALKGKVVGVQRATTNDSYLAGEFSGVEITRYDSAENMLLDLVAGRIDLMLVSPMKVRTDFLEKPEGRNYEFVSPEIEAPKYLGEGVAVGLPKGATALRDEINAALKGMFADGTFKAINQKYWSFSVLPAVWH</sequence>
<protein>
    <submittedName>
        <fullName evidence="4">Lysine-arginine-ornithine-binding protein</fullName>
    </submittedName>
</protein>
<feature type="domain" description="Solute-binding protein family 3/N-terminal" evidence="3">
    <location>
        <begin position="21"/>
        <end position="255"/>
    </location>
</feature>
<feature type="signal peptide" evidence="2">
    <location>
        <begin position="1"/>
        <end position="19"/>
    </location>
</feature>
<evidence type="ECO:0000256" key="2">
    <source>
        <dbReference type="SAM" id="SignalP"/>
    </source>
</evidence>
<proteinExistence type="predicted"/>
<organism evidence="4 5">
    <name type="scientific">Variovorax boronicumulans</name>
    <dbReference type="NCBI Taxonomy" id="436515"/>
    <lineage>
        <taxon>Bacteria</taxon>
        <taxon>Pseudomonadati</taxon>
        <taxon>Pseudomonadota</taxon>
        <taxon>Betaproteobacteria</taxon>
        <taxon>Burkholderiales</taxon>
        <taxon>Comamonadaceae</taxon>
        <taxon>Variovorax</taxon>
    </lineage>
</organism>
<name>A0AAW8DSC2_9BURK</name>
<dbReference type="InterPro" id="IPR001638">
    <property type="entry name" value="Solute-binding_3/MltF_N"/>
</dbReference>
<evidence type="ECO:0000313" key="4">
    <source>
        <dbReference type="EMBL" id="MDP9922384.1"/>
    </source>
</evidence>
<comment type="caution">
    <text evidence="4">The sequence shown here is derived from an EMBL/GenBank/DDBJ whole genome shotgun (WGS) entry which is preliminary data.</text>
</comment>
<dbReference type="EMBL" id="JAUSRR010000002">
    <property type="protein sequence ID" value="MDP9922384.1"/>
    <property type="molecule type" value="Genomic_DNA"/>
</dbReference>
<dbReference type="Proteomes" id="UP001244295">
    <property type="component" value="Unassembled WGS sequence"/>
</dbReference>
<dbReference type="Gene3D" id="3.40.190.10">
    <property type="entry name" value="Periplasmic binding protein-like II"/>
    <property type="match status" value="2"/>
</dbReference>
<feature type="chain" id="PRO_5043891549" evidence="2">
    <location>
        <begin position="20"/>
        <end position="262"/>
    </location>
</feature>
<dbReference type="SMART" id="SM00062">
    <property type="entry name" value="PBPb"/>
    <property type="match status" value="1"/>
</dbReference>
<dbReference type="AlphaFoldDB" id="A0AAW8DSC2"/>
<dbReference type="SUPFAM" id="SSF53850">
    <property type="entry name" value="Periplasmic binding protein-like II"/>
    <property type="match status" value="1"/>
</dbReference>
<keyword evidence="1 2" id="KW-0732">Signal</keyword>
<dbReference type="RefSeq" id="WP_095950686.1">
    <property type="nucleotide sequence ID" value="NZ_BKDI01000003.1"/>
</dbReference>
<reference evidence="4" key="1">
    <citation type="submission" date="2023-07" db="EMBL/GenBank/DDBJ databases">
        <title>Sorghum-associated microbial communities from plants grown in Nebraska, USA.</title>
        <authorList>
            <person name="Schachtman D."/>
        </authorList>
    </citation>
    <scope>NUCLEOTIDE SEQUENCE</scope>
    <source>
        <strain evidence="4">DS2795</strain>
    </source>
</reference>